<dbReference type="AlphaFoldDB" id="A0A8D8GMV2"/>
<proteinExistence type="predicted"/>
<evidence type="ECO:0000313" key="2">
    <source>
        <dbReference type="EMBL" id="CAG6513506.1"/>
    </source>
</evidence>
<feature type="region of interest" description="Disordered" evidence="1">
    <location>
        <begin position="91"/>
        <end position="112"/>
    </location>
</feature>
<dbReference type="EMBL" id="HBUE01273159">
    <property type="protein sequence ID" value="CAG6564976.1"/>
    <property type="molecule type" value="Transcribed_RNA"/>
</dbReference>
<name>A0A8D8GMV2_CULPI</name>
<accession>A0A8D8GMV2</accession>
<evidence type="ECO:0000256" key="1">
    <source>
        <dbReference type="SAM" id="MobiDB-lite"/>
    </source>
</evidence>
<protein>
    <submittedName>
        <fullName evidence="2">(northern house mosquito) hypothetical protein</fullName>
    </submittedName>
</protein>
<feature type="compositionally biased region" description="Basic and acidic residues" evidence="1">
    <location>
        <begin position="91"/>
        <end position="102"/>
    </location>
</feature>
<dbReference type="EMBL" id="HBUE01167829">
    <property type="protein sequence ID" value="CAG6513506.1"/>
    <property type="molecule type" value="Transcribed_RNA"/>
</dbReference>
<organism evidence="2">
    <name type="scientific">Culex pipiens</name>
    <name type="common">House mosquito</name>
    <dbReference type="NCBI Taxonomy" id="7175"/>
    <lineage>
        <taxon>Eukaryota</taxon>
        <taxon>Metazoa</taxon>
        <taxon>Ecdysozoa</taxon>
        <taxon>Arthropoda</taxon>
        <taxon>Hexapoda</taxon>
        <taxon>Insecta</taxon>
        <taxon>Pterygota</taxon>
        <taxon>Neoptera</taxon>
        <taxon>Endopterygota</taxon>
        <taxon>Diptera</taxon>
        <taxon>Nematocera</taxon>
        <taxon>Culicoidea</taxon>
        <taxon>Culicidae</taxon>
        <taxon>Culicinae</taxon>
        <taxon>Culicini</taxon>
        <taxon>Culex</taxon>
        <taxon>Culex</taxon>
    </lineage>
</organism>
<sequence>MLKKQRLPNRSSFTSGECCDIISKTASSTYVIPAASKRSRFGKILATASRSRGSASTIFSERTLELVESTSSDLLKYSFSLSSTWINDFSRARSDSRGREQNSRVSLDTLVP</sequence>
<reference evidence="2" key="1">
    <citation type="submission" date="2021-05" db="EMBL/GenBank/DDBJ databases">
        <authorList>
            <person name="Alioto T."/>
            <person name="Alioto T."/>
            <person name="Gomez Garrido J."/>
        </authorList>
    </citation>
    <scope>NUCLEOTIDE SEQUENCE</scope>
</reference>